<organism evidence="5 6">
    <name type="scientific">Dermacoccus nishinomiyaensis</name>
    <dbReference type="NCBI Taxonomy" id="1274"/>
    <lineage>
        <taxon>Bacteria</taxon>
        <taxon>Bacillati</taxon>
        <taxon>Actinomycetota</taxon>
        <taxon>Actinomycetes</taxon>
        <taxon>Micrococcales</taxon>
        <taxon>Dermacoccaceae</taxon>
        <taxon>Dermacoccus</taxon>
    </lineage>
</organism>
<evidence type="ECO:0000256" key="1">
    <source>
        <dbReference type="ARBA" id="ARBA00005582"/>
    </source>
</evidence>
<dbReference type="EMBL" id="CP008889">
    <property type="protein sequence ID" value="AIF39793.1"/>
    <property type="molecule type" value="Genomic_DNA"/>
</dbReference>
<dbReference type="KEGG" id="dni:HX89_00940"/>
<evidence type="ECO:0000313" key="5">
    <source>
        <dbReference type="EMBL" id="AIF39793.1"/>
    </source>
</evidence>
<dbReference type="PANTHER" id="PTHR43736">
    <property type="entry name" value="ADP-RIBOSE PYROPHOSPHATASE"/>
    <property type="match status" value="1"/>
</dbReference>
<dbReference type="Pfam" id="PF00293">
    <property type="entry name" value="NUDIX"/>
    <property type="match status" value="1"/>
</dbReference>
<comment type="similarity">
    <text evidence="1 3">Belongs to the Nudix hydrolase family.</text>
</comment>
<dbReference type="eggNOG" id="COG1051">
    <property type="taxonomic scope" value="Bacteria"/>
</dbReference>
<dbReference type="Gene3D" id="3.90.79.10">
    <property type="entry name" value="Nucleoside Triphosphate Pyrophosphohydrolase"/>
    <property type="match status" value="1"/>
</dbReference>
<dbReference type="PANTHER" id="PTHR43736:SF4">
    <property type="entry name" value="SLR1690 PROTEIN"/>
    <property type="match status" value="1"/>
</dbReference>
<dbReference type="SUPFAM" id="SSF46785">
    <property type="entry name" value="Winged helix' DNA-binding domain"/>
    <property type="match status" value="1"/>
</dbReference>
<dbReference type="InterPro" id="IPR020476">
    <property type="entry name" value="Nudix_hydrolase"/>
</dbReference>
<keyword evidence="2 3" id="KW-0378">Hydrolase</keyword>
<dbReference type="PROSITE" id="PS51462">
    <property type="entry name" value="NUDIX"/>
    <property type="match status" value="1"/>
</dbReference>
<dbReference type="GO" id="GO:0016787">
    <property type="term" value="F:hydrolase activity"/>
    <property type="evidence" value="ECO:0007669"/>
    <property type="project" value="UniProtKB-KW"/>
</dbReference>
<protein>
    <submittedName>
        <fullName evidence="5">NUDIX hydrolase</fullName>
    </submittedName>
</protein>
<dbReference type="OrthoDB" id="9786141at2"/>
<dbReference type="RefSeq" id="WP_051805446.1">
    <property type="nucleotide sequence ID" value="NZ_CAKZHM010000074.1"/>
</dbReference>
<dbReference type="PROSITE" id="PS00893">
    <property type="entry name" value="NUDIX_BOX"/>
    <property type="match status" value="1"/>
</dbReference>
<evidence type="ECO:0000313" key="6">
    <source>
        <dbReference type="Proteomes" id="UP000027986"/>
    </source>
</evidence>
<reference evidence="5 6" key="1">
    <citation type="submission" date="2014-07" db="EMBL/GenBank/DDBJ databases">
        <title>Genome Sequencing of Dermacoccus nishinomiyaensis.</title>
        <authorList>
            <person name="Hong K.W."/>
            <person name="Chan K.G."/>
        </authorList>
    </citation>
    <scope>NUCLEOTIDE SEQUENCE [LARGE SCALE GENOMIC DNA]</scope>
    <source>
        <strain evidence="5 6">M25</strain>
    </source>
</reference>
<dbReference type="Gene3D" id="1.10.10.10">
    <property type="entry name" value="Winged helix-like DNA-binding domain superfamily/Winged helix DNA-binding domain"/>
    <property type="match status" value="1"/>
</dbReference>
<dbReference type="InterPro" id="IPR054105">
    <property type="entry name" value="WHD_NrtR"/>
</dbReference>
<dbReference type="InterPro" id="IPR036390">
    <property type="entry name" value="WH_DNA-bd_sf"/>
</dbReference>
<gene>
    <name evidence="5" type="ORF">HX89_00940</name>
</gene>
<dbReference type="CDD" id="cd18873">
    <property type="entry name" value="NUDIX_NadM_like"/>
    <property type="match status" value="1"/>
</dbReference>
<dbReference type="HOGENOM" id="CLU_037162_3_3_11"/>
<dbReference type="InterPro" id="IPR036388">
    <property type="entry name" value="WH-like_DNA-bd_sf"/>
</dbReference>
<evidence type="ECO:0000256" key="3">
    <source>
        <dbReference type="RuleBase" id="RU003476"/>
    </source>
</evidence>
<dbReference type="Pfam" id="PF21906">
    <property type="entry name" value="WHD_NrtR"/>
    <property type="match status" value="1"/>
</dbReference>
<dbReference type="InterPro" id="IPR020084">
    <property type="entry name" value="NUDIX_hydrolase_CS"/>
</dbReference>
<evidence type="ECO:0000256" key="2">
    <source>
        <dbReference type="ARBA" id="ARBA00022801"/>
    </source>
</evidence>
<dbReference type="InterPro" id="IPR015797">
    <property type="entry name" value="NUDIX_hydrolase-like_dom_sf"/>
</dbReference>
<name>A0A075JIR3_9MICO</name>
<sequence>MSDADREVALVASDMVVLTLRDDELHVALIRRAAATERGKWALPGGFMRRGESAEQAAYRELREEVGIAERDVVLEQLRTYTEVERDPRPERVIGVAWTVFGARLPDLEAASDALEAVWVPVDEALGMPLAFDHQRILADGVERARSKLEYTSVATAFLDDEFTMSQLRHVYQAVWGGSLEPANFHRKVLSVDGFVEETGDSRVGRGRPAKLYRRGSAQTIYPPLTRASVRGARPRS</sequence>
<dbReference type="GeneID" id="41839824"/>
<proteinExistence type="inferred from homology"/>
<dbReference type="InterPro" id="IPR000086">
    <property type="entry name" value="NUDIX_hydrolase_dom"/>
</dbReference>
<feature type="domain" description="Nudix hydrolase" evidence="4">
    <location>
        <begin position="9"/>
        <end position="142"/>
    </location>
</feature>
<dbReference type="Proteomes" id="UP000027986">
    <property type="component" value="Chromosome"/>
</dbReference>
<keyword evidence="6" id="KW-1185">Reference proteome</keyword>
<dbReference type="AlphaFoldDB" id="A0A075JIR3"/>
<evidence type="ECO:0000259" key="4">
    <source>
        <dbReference type="PROSITE" id="PS51462"/>
    </source>
</evidence>
<dbReference type="SUPFAM" id="SSF55811">
    <property type="entry name" value="Nudix"/>
    <property type="match status" value="1"/>
</dbReference>
<dbReference type="PRINTS" id="PR00502">
    <property type="entry name" value="NUDIXFAMILY"/>
</dbReference>
<accession>A0A075JIR3</accession>